<dbReference type="PANTHER" id="PTHR43080">
    <property type="entry name" value="CBS DOMAIN-CONTAINING PROTEIN CBSX3, MITOCHONDRIAL"/>
    <property type="match status" value="1"/>
</dbReference>
<gene>
    <name evidence="5" type="ORF">GOB93_12445</name>
</gene>
<dbReference type="InterPro" id="IPR000644">
    <property type="entry name" value="CBS_dom"/>
</dbReference>
<reference evidence="5 6" key="1">
    <citation type="journal article" date="2020" name="Int. J. Syst. Evol. Microbiol.">
        <title>Novel acetic acid bacteria from cider fermentations: Acetobacter conturbans sp. nov. and Acetobacter fallax sp. nov.</title>
        <authorList>
            <person name="Sombolestani A.S."/>
            <person name="Cleenwerck I."/>
            <person name="Cnockaert M."/>
            <person name="Borremans W."/>
            <person name="Wieme A.D."/>
            <person name="De Vuyst L."/>
            <person name="Vandamme P."/>
        </authorList>
    </citation>
    <scope>NUCLEOTIDE SEQUENCE [LARGE SCALE GENOMIC DNA]</scope>
    <source>
        <strain evidence="5 6">LMG 30640</strain>
    </source>
</reference>
<dbReference type="InterPro" id="IPR046342">
    <property type="entry name" value="CBS_dom_sf"/>
</dbReference>
<dbReference type="SUPFAM" id="SSF54631">
    <property type="entry name" value="CBS-domain pair"/>
    <property type="match status" value="1"/>
</dbReference>
<name>A0ABX0JU04_9PROT</name>
<dbReference type="EMBL" id="WOTB01000016">
    <property type="protein sequence ID" value="NHN85445.1"/>
    <property type="molecule type" value="Genomic_DNA"/>
</dbReference>
<evidence type="ECO:0000313" key="5">
    <source>
        <dbReference type="EMBL" id="NHN85445.1"/>
    </source>
</evidence>
<dbReference type="InterPro" id="IPR044725">
    <property type="entry name" value="CBSX3_CBS_dom"/>
</dbReference>
<evidence type="ECO:0000259" key="4">
    <source>
        <dbReference type="PROSITE" id="PS51371"/>
    </source>
</evidence>
<feature type="domain" description="CBS" evidence="4">
    <location>
        <begin position="10"/>
        <end position="71"/>
    </location>
</feature>
<dbReference type="Proteomes" id="UP000635278">
    <property type="component" value="Unassembled WGS sequence"/>
</dbReference>
<dbReference type="InterPro" id="IPR051257">
    <property type="entry name" value="Diverse_CBS-Domain"/>
</dbReference>
<keyword evidence="6" id="KW-1185">Reference proteome</keyword>
<dbReference type="PROSITE" id="PS51371">
    <property type="entry name" value="CBS"/>
    <property type="match status" value="2"/>
</dbReference>
<dbReference type="CDD" id="cd04623">
    <property type="entry name" value="CBS_pair_bac_euk"/>
    <property type="match status" value="1"/>
</dbReference>
<dbReference type="RefSeq" id="WP_173583838.1">
    <property type="nucleotide sequence ID" value="NZ_WOTB01000016.1"/>
</dbReference>
<dbReference type="PANTHER" id="PTHR43080:SF2">
    <property type="entry name" value="CBS DOMAIN-CONTAINING PROTEIN"/>
    <property type="match status" value="1"/>
</dbReference>
<feature type="domain" description="CBS" evidence="4">
    <location>
        <begin position="78"/>
        <end position="134"/>
    </location>
</feature>
<organism evidence="5 6">
    <name type="scientific">Acetobacter musti</name>
    <dbReference type="NCBI Taxonomy" id="864732"/>
    <lineage>
        <taxon>Bacteria</taxon>
        <taxon>Pseudomonadati</taxon>
        <taxon>Pseudomonadota</taxon>
        <taxon>Alphaproteobacteria</taxon>
        <taxon>Acetobacterales</taxon>
        <taxon>Acetobacteraceae</taxon>
        <taxon>Acetobacter</taxon>
    </lineage>
</organism>
<proteinExistence type="predicted"/>
<evidence type="ECO:0000313" key="6">
    <source>
        <dbReference type="Proteomes" id="UP000635278"/>
    </source>
</evidence>
<dbReference type="Pfam" id="PF00571">
    <property type="entry name" value="CBS"/>
    <property type="match status" value="2"/>
</dbReference>
<comment type="caution">
    <text evidence="5">The sequence shown here is derived from an EMBL/GenBank/DDBJ whole genome shotgun (WGS) entry which is preliminary data.</text>
</comment>
<feature type="compositionally biased region" description="Basic and acidic residues" evidence="3">
    <location>
        <begin position="168"/>
        <end position="178"/>
    </location>
</feature>
<sequence length="178" mass="18864">MSSNVFHILARKGRVVITVREDDPVLSVAETLIRHNIGGTPVVGPDGGLVGLVSERMIVRALAERGQGISSLSAKDIMLRDVPTASPDDSIYDVACRMTVSRNRHMPVIEDGKLSGLVSIGDLVKLRAENAEYEARELQDYVTGSDHGAVQPPGASPFAGCEPPGASHPDKVTPETAS</sequence>
<dbReference type="Gene3D" id="3.10.580.10">
    <property type="entry name" value="CBS-domain"/>
    <property type="match status" value="1"/>
</dbReference>
<dbReference type="SMART" id="SM00116">
    <property type="entry name" value="CBS"/>
    <property type="match status" value="2"/>
</dbReference>
<feature type="region of interest" description="Disordered" evidence="3">
    <location>
        <begin position="142"/>
        <end position="178"/>
    </location>
</feature>
<keyword evidence="1 2" id="KW-0129">CBS domain</keyword>
<evidence type="ECO:0000256" key="1">
    <source>
        <dbReference type="ARBA" id="ARBA00023122"/>
    </source>
</evidence>
<evidence type="ECO:0000256" key="3">
    <source>
        <dbReference type="SAM" id="MobiDB-lite"/>
    </source>
</evidence>
<protein>
    <submittedName>
        <fullName evidence="5">CBS domain-containing protein</fullName>
    </submittedName>
</protein>
<evidence type="ECO:0000256" key="2">
    <source>
        <dbReference type="PROSITE-ProRule" id="PRU00703"/>
    </source>
</evidence>
<accession>A0ABX0JU04</accession>